<dbReference type="Proteomes" id="UP000183376">
    <property type="component" value="Chromosome I"/>
</dbReference>
<dbReference type="InterPro" id="IPR041698">
    <property type="entry name" value="Methyltransf_25"/>
</dbReference>
<dbReference type="SUPFAM" id="SSF53335">
    <property type="entry name" value="S-adenosyl-L-methionine-dependent methyltransferases"/>
    <property type="match status" value="1"/>
</dbReference>
<reference evidence="2 3" key="1">
    <citation type="submission" date="2016-10" db="EMBL/GenBank/DDBJ databases">
        <authorList>
            <person name="de Groot N.N."/>
        </authorList>
    </citation>
    <scope>NUCLEOTIDE SEQUENCE [LARGE SCALE GENOMIC DNA]</scope>
    <source>
        <strain evidence="2 3">DSM 44149</strain>
    </source>
</reference>
<dbReference type="RefSeq" id="WP_030431520.1">
    <property type="nucleotide sequence ID" value="NZ_JOEF01000019.1"/>
</dbReference>
<name>A0A1G9W1I0_ALLAB</name>
<keyword evidence="2" id="KW-0489">Methyltransferase</keyword>
<organism evidence="2 3">
    <name type="scientific">Allokutzneria albata</name>
    <name type="common">Kibdelosporangium albatum</name>
    <dbReference type="NCBI Taxonomy" id="211114"/>
    <lineage>
        <taxon>Bacteria</taxon>
        <taxon>Bacillati</taxon>
        <taxon>Actinomycetota</taxon>
        <taxon>Actinomycetes</taxon>
        <taxon>Pseudonocardiales</taxon>
        <taxon>Pseudonocardiaceae</taxon>
        <taxon>Allokutzneria</taxon>
    </lineage>
</organism>
<dbReference type="Pfam" id="PF13649">
    <property type="entry name" value="Methyltransf_25"/>
    <property type="match status" value="1"/>
</dbReference>
<evidence type="ECO:0000259" key="1">
    <source>
        <dbReference type="Pfam" id="PF13649"/>
    </source>
</evidence>
<dbReference type="PANTHER" id="PTHR42912:SF93">
    <property type="entry name" value="N6-ADENOSINE-METHYLTRANSFERASE TMT1A"/>
    <property type="match status" value="1"/>
</dbReference>
<dbReference type="eggNOG" id="COG2226">
    <property type="taxonomic scope" value="Bacteria"/>
</dbReference>
<gene>
    <name evidence="2" type="ORF">SAMN04489726_3350</name>
</gene>
<evidence type="ECO:0000313" key="2">
    <source>
        <dbReference type="EMBL" id="SDM78379.1"/>
    </source>
</evidence>
<dbReference type="Gene3D" id="3.40.50.150">
    <property type="entry name" value="Vaccinia Virus protein VP39"/>
    <property type="match status" value="1"/>
</dbReference>
<dbReference type="GO" id="GO:0008168">
    <property type="term" value="F:methyltransferase activity"/>
    <property type="evidence" value="ECO:0007669"/>
    <property type="project" value="UniProtKB-KW"/>
</dbReference>
<keyword evidence="2" id="KW-0808">Transferase</keyword>
<dbReference type="EMBL" id="LT629701">
    <property type="protein sequence ID" value="SDM78379.1"/>
    <property type="molecule type" value="Genomic_DNA"/>
</dbReference>
<protein>
    <submittedName>
        <fullName evidence="2">Methyltransferase domain-containing protein</fullName>
    </submittedName>
</protein>
<dbReference type="CDD" id="cd02440">
    <property type="entry name" value="AdoMet_MTases"/>
    <property type="match status" value="1"/>
</dbReference>
<dbReference type="OrthoDB" id="5566900at2"/>
<keyword evidence="3" id="KW-1185">Reference proteome</keyword>
<proteinExistence type="predicted"/>
<feature type="domain" description="Methyltransferase" evidence="1">
    <location>
        <begin position="80"/>
        <end position="173"/>
    </location>
</feature>
<dbReference type="InterPro" id="IPR050508">
    <property type="entry name" value="Methyltransf_Superfamily"/>
</dbReference>
<dbReference type="PANTHER" id="PTHR42912">
    <property type="entry name" value="METHYLTRANSFERASE"/>
    <property type="match status" value="1"/>
</dbReference>
<sequence length="278" mass="30256">MSDQHQHASAERALGTVGIVRREAGVVESRLANIAWWDADADDYREEHRDFLGAADFVWCPERLREEDARLLGDVAGLDVLELGSGMAACARWLAAQGARATALDVSAGMLRHAASDNAATGIHVPLVQASGDALPFAAGSFDIVCSAFGGVPFVADVGLLMREVARTLRPGGRWVFAVTHPMRWCFPDDPGPDGLTVIQSYFDRSPYVEVDEDGRATYVEHHRTLGDFVRAITAAGMCLKDLVEPEWPEGHTAIWGQWSPLRGKLFPGTAIFLCEKL</sequence>
<evidence type="ECO:0000313" key="3">
    <source>
        <dbReference type="Proteomes" id="UP000183376"/>
    </source>
</evidence>
<dbReference type="STRING" id="211114.SAMN04489726_3350"/>
<dbReference type="AlphaFoldDB" id="A0A1G9W1I0"/>
<accession>A0A1G9W1I0</accession>
<dbReference type="InterPro" id="IPR029063">
    <property type="entry name" value="SAM-dependent_MTases_sf"/>
</dbReference>
<dbReference type="GO" id="GO:0032259">
    <property type="term" value="P:methylation"/>
    <property type="evidence" value="ECO:0007669"/>
    <property type="project" value="UniProtKB-KW"/>
</dbReference>